<dbReference type="SUPFAM" id="SSF49899">
    <property type="entry name" value="Concanavalin A-like lectins/glucanases"/>
    <property type="match status" value="2"/>
</dbReference>
<dbReference type="SMART" id="SM00640">
    <property type="entry name" value="Glyco_32"/>
    <property type="match status" value="1"/>
</dbReference>
<protein>
    <submittedName>
        <fullName evidence="7">GH32 C-terminal domain-containing protein</fullName>
    </submittedName>
</protein>
<feature type="chain" id="PRO_5046873468" evidence="4">
    <location>
        <begin position="33"/>
        <end position="881"/>
    </location>
</feature>
<feature type="signal peptide" evidence="4">
    <location>
        <begin position="1"/>
        <end position="32"/>
    </location>
</feature>
<keyword evidence="3" id="KW-0326">Glycosidase</keyword>
<dbReference type="RefSeq" id="WP_209992023.1">
    <property type="nucleotide sequence ID" value="NZ_JBHUKY010000011.1"/>
</dbReference>
<dbReference type="InterPro" id="IPR001362">
    <property type="entry name" value="Glyco_hydro_32"/>
</dbReference>
<evidence type="ECO:0000256" key="3">
    <source>
        <dbReference type="ARBA" id="ARBA00023295"/>
    </source>
</evidence>
<evidence type="ECO:0000259" key="5">
    <source>
        <dbReference type="Pfam" id="PF00251"/>
    </source>
</evidence>
<dbReference type="CDD" id="cd18622">
    <property type="entry name" value="GH32_Inu-like"/>
    <property type="match status" value="1"/>
</dbReference>
<proteinExistence type="inferred from homology"/>
<dbReference type="EMBL" id="JBHUKY010000011">
    <property type="protein sequence ID" value="MFD2408994.1"/>
    <property type="molecule type" value="Genomic_DNA"/>
</dbReference>
<evidence type="ECO:0000313" key="8">
    <source>
        <dbReference type="Proteomes" id="UP001597448"/>
    </source>
</evidence>
<keyword evidence="8" id="KW-1185">Reference proteome</keyword>
<name>A0ABW5F335_9BACL</name>
<evidence type="ECO:0000256" key="2">
    <source>
        <dbReference type="ARBA" id="ARBA00022801"/>
    </source>
</evidence>
<feature type="domain" description="Glycosyl hydrolase family 32 C-terminal" evidence="6">
    <location>
        <begin position="716"/>
        <end position="872"/>
    </location>
</feature>
<dbReference type="Pfam" id="PF08244">
    <property type="entry name" value="Glyco_hydro_32C"/>
    <property type="match status" value="1"/>
</dbReference>
<feature type="domain" description="Glycosyl hydrolase family 32 N-terminal" evidence="5">
    <location>
        <begin position="403"/>
        <end position="710"/>
    </location>
</feature>
<comment type="caution">
    <text evidence="7">The sequence shown here is derived from an EMBL/GenBank/DDBJ whole genome shotgun (WGS) entry which is preliminary data.</text>
</comment>
<gene>
    <name evidence="7" type="ORF">ACFSX3_03890</name>
</gene>
<dbReference type="Gene3D" id="2.60.120.560">
    <property type="entry name" value="Exo-inulinase, domain 1"/>
    <property type="match status" value="3"/>
</dbReference>
<organism evidence="7 8">
    <name type="scientific">Paenibacillus rhizoplanae</name>
    <dbReference type="NCBI Taxonomy" id="1917181"/>
    <lineage>
        <taxon>Bacteria</taxon>
        <taxon>Bacillati</taxon>
        <taxon>Bacillota</taxon>
        <taxon>Bacilli</taxon>
        <taxon>Bacillales</taxon>
        <taxon>Paenibacillaceae</taxon>
        <taxon>Paenibacillus</taxon>
    </lineage>
</organism>
<reference evidence="8" key="1">
    <citation type="journal article" date="2019" name="Int. J. Syst. Evol. Microbiol.">
        <title>The Global Catalogue of Microorganisms (GCM) 10K type strain sequencing project: providing services to taxonomists for standard genome sequencing and annotation.</title>
        <authorList>
            <consortium name="The Broad Institute Genomics Platform"/>
            <consortium name="The Broad Institute Genome Sequencing Center for Infectious Disease"/>
            <person name="Wu L."/>
            <person name="Ma J."/>
        </authorList>
    </citation>
    <scope>NUCLEOTIDE SEQUENCE [LARGE SCALE GENOMIC DNA]</scope>
    <source>
        <strain evidence="8">CCM 8725</strain>
    </source>
</reference>
<dbReference type="InterPro" id="IPR023296">
    <property type="entry name" value="Glyco_hydro_beta-prop_sf"/>
</dbReference>
<keyword evidence="2" id="KW-0378">Hydrolase</keyword>
<dbReference type="SUPFAM" id="SSF75005">
    <property type="entry name" value="Arabinanase/levansucrase/invertase"/>
    <property type="match status" value="1"/>
</dbReference>
<accession>A0ABW5F335</accession>
<evidence type="ECO:0000256" key="4">
    <source>
        <dbReference type="SAM" id="SignalP"/>
    </source>
</evidence>
<dbReference type="PANTHER" id="PTHR42800">
    <property type="entry name" value="EXOINULINASE INUD (AFU_ORTHOLOGUE AFUA_5G00480)"/>
    <property type="match status" value="1"/>
</dbReference>
<comment type="similarity">
    <text evidence="1">Belongs to the glycosyl hydrolase 32 family.</text>
</comment>
<dbReference type="InterPro" id="IPR013148">
    <property type="entry name" value="Glyco_hydro_32_N"/>
</dbReference>
<evidence type="ECO:0000256" key="1">
    <source>
        <dbReference type="ARBA" id="ARBA00009902"/>
    </source>
</evidence>
<dbReference type="Proteomes" id="UP001597448">
    <property type="component" value="Unassembled WGS sequence"/>
</dbReference>
<keyword evidence="4" id="KW-0732">Signal</keyword>
<sequence length="881" mass="95953">MKNRMFYGVKLILAMMLAIPILWTGNATRATADGTGVNTNLSGWVTSGDAGTLTNSADGKLLTSGGNFFALSTTTANDFTYETDVTIRQFQGSGALVFRSNNSGWGSYMLQIDPVGGRIRLKDANGDRELGVYSVSLAANTTYHLKVRAVGSALQVYWGSSATPVISINDNAYTGGYLGVQVWNSTMLFQNIIMTPNSTTPTSTPTATPTLTPTTPPVYTNLSGWGTSNLKSCMSRGEWTLNQNIVKGVGSANAEATCIADSVTSDFVFEGDVTVDSQAPQAVAGLMFRSDRDGANGYILRIRPSDHTVTLLKKHGDTETVIQSKSGIPLKTGNKHHIEITAIGSNLTVYVDGYSAEKIVAQDADFLSGYAGMTVKNGAAYFQDVYLTPYSNYYTELYRPQYHFTDTRGWASDPNGLVYFEGEYHLFHQDGGQWAHAISTDLLHWKQMPLALKWNHLGHIWSGSTVADLTNASGLFGDSGGKGLIAYYTSFNPNKSNGNQKIGAAYSKDKGRTWVYYGDDAIVPNPGGINGSWDFRDPKVVRDDVNNRWIMVVSGGDHIRFYTSTDLLHWTWTDNFGYSQYIRGGVWECPDLFQLAVDGNANNKKWVLMISTGGNPNTQGSSAEYFIGQVTADGKFVNDNLPGKVLLTDFGKENYAGMSFYNTPDNRRITVGWMSNWDYPFSFPTEGWKGQLTIPRKLSLKTVNGNVILAQNPISELSSLRGTDFSVNNVSVTPQSGNILGTINGNAYEIVVELQLPNSGAATEFGFRLREGGGQKTVVGYRSTDNKMFIDRSASGRTDFSSNFTTLHEAVVQPVNGVVRMHILVDESSLELFGNDGAVVFSDIILPDSTSSGMSFYASGGAVVVKSLHVYSLKNTWRSSM</sequence>
<dbReference type="InterPro" id="IPR013320">
    <property type="entry name" value="ConA-like_dom_sf"/>
</dbReference>
<dbReference type="Gene3D" id="2.115.10.20">
    <property type="entry name" value="Glycosyl hydrolase domain, family 43"/>
    <property type="match status" value="1"/>
</dbReference>
<dbReference type="InterPro" id="IPR013189">
    <property type="entry name" value="Glyco_hydro_32_C"/>
</dbReference>
<evidence type="ECO:0000313" key="7">
    <source>
        <dbReference type="EMBL" id="MFD2408994.1"/>
    </source>
</evidence>
<evidence type="ECO:0000259" key="6">
    <source>
        <dbReference type="Pfam" id="PF08244"/>
    </source>
</evidence>
<dbReference type="Pfam" id="PF00251">
    <property type="entry name" value="Glyco_hydro_32N"/>
    <property type="match status" value="1"/>
</dbReference>
<dbReference type="PANTHER" id="PTHR42800:SF1">
    <property type="entry name" value="EXOINULINASE INUD (AFU_ORTHOLOGUE AFUA_5G00480)"/>
    <property type="match status" value="1"/>
</dbReference>